<evidence type="ECO:0000256" key="3">
    <source>
        <dbReference type="RuleBase" id="RU363013"/>
    </source>
</evidence>
<comment type="catalytic activity">
    <reaction evidence="3">
        <text>D-glyceraldehyde 3-phosphate = dihydroxyacetone phosphate</text>
        <dbReference type="Rhea" id="RHEA:18585"/>
        <dbReference type="ChEBI" id="CHEBI:57642"/>
        <dbReference type="ChEBI" id="CHEBI:59776"/>
        <dbReference type="EC" id="5.3.1.1"/>
    </reaction>
</comment>
<dbReference type="EMBL" id="MHNN01000015">
    <property type="protein sequence ID" value="OGZ46080.1"/>
    <property type="molecule type" value="Genomic_DNA"/>
</dbReference>
<comment type="subunit">
    <text evidence="3">Homodimer.</text>
</comment>
<keyword evidence="2 3" id="KW-0413">Isomerase</keyword>
<dbReference type="InterPro" id="IPR000652">
    <property type="entry name" value="Triosephosphate_isomerase"/>
</dbReference>
<dbReference type="Pfam" id="PF00121">
    <property type="entry name" value="TIM"/>
    <property type="match status" value="1"/>
</dbReference>
<dbReference type="Gene3D" id="3.20.20.70">
    <property type="entry name" value="Aldolase class I"/>
    <property type="match status" value="1"/>
</dbReference>
<dbReference type="UniPathway" id="UPA00138"/>
<dbReference type="PROSITE" id="PS51440">
    <property type="entry name" value="TIM_2"/>
    <property type="match status" value="1"/>
</dbReference>
<dbReference type="GO" id="GO:0005829">
    <property type="term" value="C:cytosol"/>
    <property type="evidence" value="ECO:0007669"/>
    <property type="project" value="TreeGrafter"/>
</dbReference>
<dbReference type="SUPFAM" id="SSF51351">
    <property type="entry name" value="Triosephosphate isomerase (TIM)"/>
    <property type="match status" value="1"/>
</dbReference>
<sequence>MISQKRKILIVANWKCNPATWAEASRLFTATARVIPKSKNMDVVVCPPAVFLLNHKLQTVNYKLGIQDVFWEDMGAYTGAIGPCMARSVGASYVIIGHSERREYFKETNEMVGAKVHAALKAGLRVVLCVGEKSREGDAAEYAGFVKEEVCAGLRGVTKQALKNVIIAYEPIWAVGSDEADTPERTLEMALYIRKTIADLYDRSVAQAFPVLYGGSANAGNARAFLRDGGVDGLLVGRASLNAKEFGNILKIVSSL</sequence>
<comment type="subcellular location">
    <subcellularLocation>
        <location evidence="3">Cytoplasm</location>
    </subcellularLocation>
</comment>
<comment type="similarity">
    <text evidence="1 3">Belongs to the triosephosphate isomerase family.</text>
</comment>
<organism evidence="4 5">
    <name type="scientific">Candidatus Ryanbacteria bacterium RIFCSPHIGHO2_02_FULL_45_13b</name>
    <dbReference type="NCBI Taxonomy" id="1802117"/>
    <lineage>
        <taxon>Bacteria</taxon>
        <taxon>Candidatus Ryaniibacteriota</taxon>
    </lineage>
</organism>
<reference evidence="4 5" key="1">
    <citation type="journal article" date="2016" name="Nat. Commun.">
        <title>Thousands of microbial genomes shed light on interconnected biogeochemical processes in an aquifer system.</title>
        <authorList>
            <person name="Anantharaman K."/>
            <person name="Brown C.T."/>
            <person name="Hug L.A."/>
            <person name="Sharon I."/>
            <person name="Castelle C.J."/>
            <person name="Probst A.J."/>
            <person name="Thomas B.C."/>
            <person name="Singh A."/>
            <person name="Wilkins M.J."/>
            <person name="Karaoz U."/>
            <person name="Brodie E.L."/>
            <person name="Williams K.H."/>
            <person name="Hubbard S.S."/>
            <person name="Banfield J.F."/>
        </authorList>
    </citation>
    <scope>NUCLEOTIDE SEQUENCE [LARGE SCALE GENOMIC DNA]</scope>
</reference>
<dbReference type="PANTHER" id="PTHR21139">
    <property type="entry name" value="TRIOSEPHOSPHATE ISOMERASE"/>
    <property type="match status" value="1"/>
</dbReference>
<protein>
    <recommendedName>
        <fullName evidence="3">Triosephosphate isomerase</fullName>
        <ecNumber evidence="3">5.3.1.1</ecNumber>
    </recommendedName>
</protein>
<comment type="pathway">
    <text evidence="3">Carbohydrate degradation; glycolysis; D-glyceraldehyde 3-phosphate from glycerone phosphate: step 1/1.</text>
</comment>
<dbReference type="GO" id="GO:0019563">
    <property type="term" value="P:glycerol catabolic process"/>
    <property type="evidence" value="ECO:0007669"/>
    <property type="project" value="TreeGrafter"/>
</dbReference>
<dbReference type="CDD" id="cd00311">
    <property type="entry name" value="TIM"/>
    <property type="match status" value="1"/>
</dbReference>
<comment type="pathway">
    <text evidence="3">Carbohydrate biosynthesis; gluconeogenesis.</text>
</comment>
<evidence type="ECO:0000313" key="5">
    <source>
        <dbReference type="Proteomes" id="UP000176576"/>
    </source>
</evidence>
<dbReference type="InterPro" id="IPR020861">
    <property type="entry name" value="Triosephosphate_isomerase_AS"/>
</dbReference>
<gene>
    <name evidence="4" type="ORF">A3J54_02535</name>
</gene>
<dbReference type="EC" id="5.3.1.1" evidence="3"/>
<dbReference type="InterPro" id="IPR013785">
    <property type="entry name" value="Aldolase_TIM"/>
</dbReference>
<evidence type="ECO:0000256" key="1">
    <source>
        <dbReference type="ARBA" id="ARBA00007422"/>
    </source>
</evidence>
<dbReference type="GO" id="GO:0046166">
    <property type="term" value="P:glyceraldehyde-3-phosphate biosynthetic process"/>
    <property type="evidence" value="ECO:0007669"/>
    <property type="project" value="TreeGrafter"/>
</dbReference>
<dbReference type="PANTHER" id="PTHR21139:SF42">
    <property type="entry name" value="TRIOSEPHOSPHATE ISOMERASE"/>
    <property type="match status" value="1"/>
</dbReference>
<dbReference type="STRING" id="1802117.A3J54_02535"/>
<dbReference type="InterPro" id="IPR035990">
    <property type="entry name" value="TIM_sf"/>
</dbReference>
<accession>A0A1G2G7X3</accession>
<dbReference type="Proteomes" id="UP000176576">
    <property type="component" value="Unassembled WGS sequence"/>
</dbReference>
<dbReference type="GO" id="GO:0004807">
    <property type="term" value="F:triose-phosphate isomerase activity"/>
    <property type="evidence" value="ECO:0007669"/>
    <property type="project" value="UniProtKB-UniRule"/>
</dbReference>
<keyword evidence="3" id="KW-0312">Gluconeogenesis</keyword>
<comment type="caution">
    <text evidence="4">The sequence shown here is derived from an EMBL/GenBank/DDBJ whole genome shotgun (WGS) entry which is preliminary data.</text>
</comment>
<name>A0A1G2G7X3_9BACT</name>
<dbReference type="NCBIfam" id="TIGR00419">
    <property type="entry name" value="tim"/>
    <property type="match status" value="1"/>
</dbReference>
<keyword evidence="3" id="KW-0963">Cytoplasm</keyword>
<dbReference type="PROSITE" id="PS00171">
    <property type="entry name" value="TIM_1"/>
    <property type="match status" value="1"/>
</dbReference>
<evidence type="ECO:0000256" key="2">
    <source>
        <dbReference type="ARBA" id="ARBA00023235"/>
    </source>
</evidence>
<proteinExistence type="inferred from homology"/>
<dbReference type="GO" id="GO:0006096">
    <property type="term" value="P:glycolytic process"/>
    <property type="evidence" value="ECO:0007669"/>
    <property type="project" value="UniProtKB-UniRule"/>
</dbReference>
<dbReference type="UniPathway" id="UPA00109">
    <property type="reaction ID" value="UER00189"/>
</dbReference>
<keyword evidence="3" id="KW-0324">Glycolysis</keyword>
<dbReference type="AlphaFoldDB" id="A0A1G2G7X3"/>
<dbReference type="GO" id="GO:0006094">
    <property type="term" value="P:gluconeogenesis"/>
    <property type="evidence" value="ECO:0007669"/>
    <property type="project" value="UniProtKB-UniPathway"/>
</dbReference>
<evidence type="ECO:0000313" key="4">
    <source>
        <dbReference type="EMBL" id="OGZ46080.1"/>
    </source>
</evidence>